<protein>
    <submittedName>
        <fullName evidence="1">Uncharacterized protein</fullName>
    </submittedName>
</protein>
<sequence length="41" mass="4272">MPLLLSHPPCITEKNIAIKSAAAEDSLRLSSEKQPPPSGSG</sequence>
<keyword evidence="2" id="KW-1185">Reference proteome</keyword>
<gene>
    <name evidence="1" type="ORF">dnm_077780</name>
</gene>
<evidence type="ECO:0000313" key="1">
    <source>
        <dbReference type="EMBL" id="QTA91704.1"/>
    </source>
</evidence>
<dbReference type="KEGG" id="dmm:dnm_077780"/>
<dbReference type="EMBL" id="CP061800">
    <property type="protein sequence ID" value="QTA91704.1"/>
    <property type="molecule type" value="Genomic_DNA"/>
</dbReference>
<dbReference type="Proteomes" id="UP000663722">
    <property type="component" value="Chromosome"/>
</dbReference>
<proteinExistence type="predicted"/>
<organism evidence="1 2">
    <name type="scientific">Desulfonema magnum</name>
    <dbReference type="NCBI Taxonomy" id="45655"/>
    <lineage>
        <taxon>Bacteria</taxon>
        <taxon>Pseudomonadati</taxon>
        <taxon>Thermodesulfobacteriota</taxon>
        <taxon>Desulfobacteria</taxon>
        <taxon>Desulfobacterales</taxon>
        <taxon>Desulfococcaceae</taxon>
        <taxon>Desulfonema</taxon>
    </lineage>
</organism>
<name>A0A975BUZ3_9BACT</name>
<reference evidence="1" key="1">
    <citation type="journal article" date="2021" name="Microb. Physiol.">
        <title>Proteogenomic Insights into the Physiology of Marine, Sulfate-Reducing, Filamentous Desulfonema limicola and Desulfonema magnum.</title>
        <authorList>
            <person name="Schnaars V."/>
            <person name="Wohlbrand L."/>
            <person name="Scheve S."/>
            <person name="Hinrichs C."/>
            <person name="Reinhardt R."/>
            <person name="Rabus R."/>
        </authorList>
    </citation>
    <scope>NUCLEOTIDE SEQUENCE</scope>
    <source>
        <strain evidence="1">4be13</strain>
    </source>
</reference>
<dbReference type="AlphaFoldDB" id="A0A975BUZ3"/>
<accession>A0A975BUZ3</accession>
<evidence type="ECO:0000313" key="2">
    <source>
        <dbReference type="Proteomes" id="UP000663722"/>
    </source>
</evidence>